<dbReference type="InterPro" id="IPR050767">
    <property type="entry name" value="Sel1_AlgK"/>
</dbReference>
<dbReference type="PANTHER" id="PTHR11102">
    <property type="entry name" value="SEL-1-LIKE PROTEIN"/>
    <property type="match status" value="1"/>
</dbReference>
<protein>
    <submittedName>
        <fullName evidence="1">Sel1 repeat family protein</fullName>
    </submittedName>
</protein>
<dbReference type="AlphaFoldDB" id="A0A6C1B087"/>
<dbReference type="SMART" id="SM00671">
    <property type="entry name" value="SEL1"/>
    <property type="match status" value="3"/>
</dbReference>
<dbReference type="PANTHER" id="PTHR11102:SF147">
    <property type="entry name" value="SEL1L ADAPTOR SUBUNIT OF ERAD E3 UBIQUITIN LIGASE"/>
    <property type="match status" value="1"/>
</dbReference>
<proteinExistence type="predicted"/>
<evidence type="ECO:0000313" key="1">
    <source>
        <dbReference type="EMBL" id="QID16409.1"/>
    </source>
</evidence>
<dbReference type="Gene3D" id="1.25.40.10">
    <property type="entry name" value="Tetratricopeptide repeat domain"/>
    <property type="match status" value="1"/>
</dbReference>
<evidence type="ECO:0000313" key="2">
    <source>
        <dbReference type="Proteomes" id="UP000501991"/>
    </source>
</evidence>
<keyword evidence="2" id="KW-1185">Reference proteome</keyword>
<dbReference type="InterPro" id="IPR011990">
    <property type="entry name" value="TPR-like_helical_dom_sf"/>
</dbReference>
<dbReference type="GO" id="GO:0036503">
    <property type="term" value="P:ERAD pathway"/>
    <property type="evidence" value="ECO:0007669"/>
    <property type="project" value="TreeGrafter"/>
</dbReference>
<sequence length="228" mass="23801">MHLHDEQRPQITFGLLLLIALAFAAGRLTVGHLANDPAREEAAAIHAYRSGHTTDAHQLFAQLAKHGDTTAAYYLGEMDQYGDGTARDGAQAVKWLTIAAKAGHARAARQLGLLYLNGQVQVQDLAAARQWLTRAANAGDAVALRHLGTMTARGLGGAADPVAAYADYAAATSLGDTDAASLRDAEAARLSAAQQVEGQRQAARLAAHAKHAAHGTPGTQHTPKPAGK</sequence>
<dbReference type="KEGG" id="azq:G3580_01460"/>
<dbReference type="EMBL" id="CP048836">
    <property type="protein sequence ID" value="QID16409.1"/>
    <property type="molecule type" value="Genomic_DNA"/>
</dbReference>
<dbReference type="Pfam" id="PF08238">
    <property type="entry name" value="Sel1"/>
    <property type="match status" value="3"/>
</dbReference>
<reference evidence="1 2" key="1">
    <citation type="submission" date="2020-02" db="EMBL/GenBank/DDBJ databases">
        <title>Nitrogenibacter mangrovi gen. nov., sp. nov. isolated from mangrove sediment, a denitrifying betaproteobacterium.</title>
        <authorList>
            <person name="Liao H."/>
            <person name="Tian Y."/>
        </authorList>
    </citation>
    <scope>NUCLEOTIDE SEQUENCE [LARGE SCALE GENOMIC DNA]</scope>
    <source>
        <strain evidence="1 2">M9-3-2</strain>
    </source>
</reference>
<dbReference type="Proteomes" id="UP000501991">
    <property type="component" value="Chromosome"/>
</dbReference>
<gene>
    <name evidence="1" type="ORF">G3580_01460</name>
</gene>
<dbReference type="InterPro" id="IPR006597">
    <property type="entry name" value="Sel1-like"/>
</dbReference>
<accession>A0A6C1B087</accession>
<name>A0A6C1B087_9RHOO</name>
<dbReference type="RefSeq" id="WP_173763578.1">
    <property type="nucleotide sequence ID" value="NZ_CP048836.1"/>
</dbReference>
<dbReference type="SUPFAM" id="SSF81901">
    <property type="entry name" value="HCP-like"/>
    <property type="match status" value="1"/>
</dbReference>
<organism evidence="1 2">
    <name type="scientific">Nitrogeniibacter mangrovi</name>
    <dbReference type="NCBI Taxonomy" id="2016596"/>
    <lineage>
        <taxon>Bacteria</taxon>
        <taxon>Pseudomonadati</taxon>
        <taxon>Pseudomonadota</taxon>
        <taxon>Betaproteobacteria</taxon>
        <taxon>Rhodocyclales</taxon>
        <taxon>Zoogloeaceae</taxon>
        <taxon>Nitrogeniibacter</taxon>
    </lineage>
</organism>